<evidence type="ECO:0000313" key="6">
    <source>
        <dbReference type="Proteomes" id="UP000266118"/>
    </source>
</evidence>
<organism evidence="5 6">
    <name type="scientific">Arachidicoccus soli</name>
    <dbReference type="NCBI Taxonomy" id="2341117"/>
    <lineage>
        <taxon>Bacteria</taxon>
        <taxon>Pseudomonadati</taxon>
        <taxon>Bacteroidota</taxon>
        <taxon>Chitinophagia</taxon>
        <taxon>Chitinophagales</taxon>
        <taxon>Chitinophagaceae</taxon>
        <taxon>Arachidicoccus</taxon>
    </lineage>
</organism>
<dbReference type="PANTHER" id="PTHR47893">
    <property type="entry name" value="REGULATORY PROTEIN PCHR"/>
    <property type="match status" value="1"/>
</dbReference>
<dbReference type="PROSITE" id="PS01124">
    <property type="entry name" value="HTH_ARAC_FAMILY_2"/>
    <property type="match status" value="1"/>
</dbReference>
<gene>
    <name evidence="5" type="ORF">D6B99_05995</name>
</gene>
<dbReference type="Proteomes" id="UP000266118">
    <property type="component" value="Chromosome"/>
</dbReference>
<dbReference type="InterPro" id="IPR053142">
    <property type="entry name" value="PchR_regulatory_protein"/>
</dbReference>
<dbReference type="InterPro" id="IPR009057">
    <property type="entry name" value="Homeodomain-like_sf"/>
</dbReference>
<dbReference type="InterPro" id="IPR018060">
    <property type="entry name" value="HTH_AraC"/>
</dbReference>
<dbReference type="AlphaFoldDB" id="A0A386HNG2"/>
<dbReference type="PANTHER" id="PTHR47893:SF1">
    <property type="entry name" value="REGULATORY PROTEIN PCHR"/>
    <property type="match status" value="1"/>
</dbReference>
<evidence type="ECO:0000313" key="5">
    <source>
        <dbReference type="EMBL" id="AYD47202.1"/>
    </source>
</evidence>
<dbReference type="Pfam" id="PF12833">
    <property type="entry name" value="HTH_18"/>
    <property type="match status" value="1"/>
</dbReference>
<keyword evidence="2" id="KW-0238">DNA-binding</keyword>
<accession>A0A386HNG2</accession>
<evidence type="ECO:0000256" key="3">
    <source>
        <dbReference type="ARBA" id="ARBA00023163"/>
    </source>
</evidence>
<keyword evidence="3" id="KW-0804">Transcription</keyword>
<dbReference type="InterPro" id="IPR020449">
    <property type="entry name" value="Tscrpt_reg_AraC-type_HTH"/>
</dbReference>
<dbReference type="PROSITE" id="PS00041">
    <property type="entry name" value="HTH_ARAC_FAMILY_1"/>
    <property type="match status" value="1"/>
</dbReference>
<evidence type="ECO:0000256" key="2">
    <source>
        <dbReference type="ARBA" id="ARBA00023125"/>
    </source>
</evidence>
<dbReference type="RefSeq" id="WP_119986061.1">
    <property type="nucleotide sequence ID" value="NZ_CP032489.1"/>
</dbReference>
<dbReference type="SMART" id="SM00342">
    <property type="entry name" value="HTH_ARAC"/>
    <property type="match status" value="1"/>
</dbReference>
<dbReference type="KEGG" id="ark:D6B99_05995"/>
<sequence length="367" mass="43309">MLSLKIKNWLNQFKKYYFTYKKGFYHLPYNGCSPQSLIESFDSFPFVQHSKEKHCISSNNPLCEGGFYYQQIEDGCWIVYAKMRYKANVAYDLIFKGKEEDKEITDEDYYMLSLNNINNSVNLSKDICEKAVVFPNYSWTFFKPKVRNCDLNFKGASNKYITIYFNETWLQKNLMPNKIFTESGLTSFIKNQDTKYIIWSLQGNETIINNFDTFDKAMNIGGDAREIDILNLKYCTIHLIFDFLRSCKEQNIIGQYNALEYNDRFSINRVENYLKNHLFDKFPGIDILAKKFAISETKLKVEFKQVYGKPIYQYFRDAKMELAKELITENQLIIKEISFKLGYENASKFSIAFKKHHGILPSELRKS</sequence>
<dbReference type="GO" id="GO:0003700">
    <property type="term" value="F:DNA-binding transcription factor activity"/>
    <property type="evidence" value="ECO:0007669"/>
    <property type="project" value="InterPro"/>
</dbReference>
<dbReference type="Gene3D" id="1.10.10.60">
    <property type="entry name" value="Homeodomain-like"/>
    <property type="match status" value="1"/>
</dbReference>
<dbReference type="InterPro" id="IPR018062">
    <property type="entry name" value="HTH_AraC-typ_CS"/>
</dbReference>
<dbReference type="PRINTS" id="PR00032">
    <property type="entry name" value="HTHARAC"/>
</dbReference>
<reference evidence="5 6" key="1">
    <citation type="submission" date="2018-09" db="EMBL/GenBank/DDBJ databases">
        <title>Arachidicoccus sp. nov., a bacterium isolated from soil.</title>
        <authorList>
            <person name="Weon H.-Y."/>
            <person name="Kwon S.-W."/>
            <person name="Lee S.A."/>
        </authorList>
    </citation>
    <scope>NUCLEOTIDE SEQUENCE [LARGE SCALE GENOMIC DNA]</scope>
    <source>
        <strain evidence="5 6">KIS59-12</strain>
    </source>
</reference>
<evidence type="ECO:0000256" key="1">
    <source>
        <dbReference type="ARBA" id="ARBA00023015"/>
    </source>
</evidence>
<dbReference type="GO" id="GO:0043565">
    <property type="term" value="F:sequence-specific DNA binding"/>
    <property type="evidence" value="ECO:0007669"/>
    <property type="project" value="InterPro"/>
</dbReference>
<dbReference type="OrthoDB" id="1156172at2"/>
<keyword evidence="1" id="KW-0805">Transcription regulation</keyword>
<dbReference type="SUPFAM" id="SSF46689">
    <property type="entry name" value="Homeodomain-like"/>
    <property type="match status" value="1"/>
</dbReference>
<dbReference type="EMBL" id="CP032489">
    <property type="protein sequence ID" value="AYD47202.1"/>
    <property type="molecule type" value="Genomic_DNA"/>
</dbReference>
<proteinExistence type="predicted"/>
<keyword evidence="6" id="KW-1185">Reference proteome</keyword>
<feature type="domain" description="HTH araC/xylS-type" evidence="4">
    <location>
        <begin position="268"/>
        <end position="367"/>
    </location>
</feature>
<evidence type="ECO:0000259" key="4">
    <source>
        <dbReference type="PROSITE" id="PS01124"/>
    </source>
</evidence>
<protein>
    <submittedName>
        <fullName evidence="5">AraC family transcriptional regulator</fullName>
    </submittedName>
</protein>
<name>A0A386HNG2_9BACT</name>